<name>A0A5E4YZM6_9BURK</name>
<dbReference type="Pfam" id="PF07042">
    <property type="entry name" value="TrfA"/>
    <property type="match status" value="1"/>
</dbReference>
<dbReference type="EMBL" id="CABPSB010000029">
    <property type="protein sequence ID" value="VVE54394.1"/>
    <property type="molecule type" value="Genomic_DNA"/>
</dbReference>
<proteinExistence type="predicted"/>
<gene>
    <name evidence="1" type="primary">trfA</name>
    <name evidence="1" type="ORF">PAN31108_04931</name>
</gene>
<organism evidence="1 2">
    <name type="scientific">Pandoraea anhela</name>
    <dbReference type="NCBI Taxonomy" id="2508295"/>
    <lineage>
        <taxon>Bacteria</taxon>
        <taxon>Pseudomonadati</taxon>
        <taxon>Pseudomonadota</taxon>
        <taxon>Betaproteobacteria</taxon>
        <taxon>Burkholderiales</taxon>
        <taxon>Burkholderiaceae</taxon>
        <taxon>Pandoraea</taxon>
    </lineage>
</organism>
<dbReference type="Proteomes" id="UP000406256">
    <property type="component" value="Unassembled WGS sequence"/>
</dbReference>
<dbReference type="AlphaFoldDB" id="A0A5E4YZM6"/>
<keyword evidence="2" id="KW-1185">Reference proteome</keyword>
<dbReference type="RefSeq" id="WP_174995135.1">
    <property type="nucleotide sequence ID" value="NZ_CABPSB010000029.1"/>
</dbReference>
<evidence type="ECO:0000313" key="2">
    <source>
        <dbReference type="Proteomes" id="UP000406256"/>
    </source>
</evidence>
<dbReference type="InterPro" id="IPR010751">
    <property type="entry name" value="TrfA"/>
</dbReference>
<accession>A0A5E4YZM6</accession>
<protein>
    <submittedName>
        <fullName evidence="1">Plasmid replication initiator protein TrfA</fullName>
    </submittedName>
</protein>
<sequence length="284" mass="32269">MSTLDSLIEKLRPRAERVQARVDAVTKAGGQLPLFPEEDASAIPNYIARTPLFAPIPRGLRKMHDDALLPSPEGFEVRFSGKQFDMGDQDVFMLALRYAQGVDLNHSVKCDRAQFLRDLGWAPGKNGSFGKSAYAWLDGSFKRLTTGTLHIKTKRYTANLSLIAEWTQDNQTGMWEFTIGARVRVLFSNNEYAFVDVAKRKLIEHRVDLSKWLQCYASTHAPSIPHRVSVESLKRLCGYASPTRKFREALSEALCELERLKILIDHQFYREGAMVQWTRYSPVG</sequence>
<evidence type="ECO:0000313" key="1">
    <source>
        <dbReference type="EMBL" id="VVE54394.1"/>
    </source>
</evidence>
<reference evidence="1 2" key="1">
    <citation type="submission" date="2019-08" db="EMBL/GenBank/DDBJ databases">
        <authorList>
            <person name="Peeters C."/>
        </authorList>
    </citation>
    <scope>NUCLEOTIDE SEQUENCE [LARGE SCALE GENOMIC DNA]</scope>
    <source>
        <strain evidence="1 2">LMG 31108</strain>
    </source>
</reference>